<keyword evidence="2" id="KW-1185">Reference proteome</keyword>
<evidence type="ECO:0000313" key="1">
    <source>
        <dbReference type="EMBL" id="GIY76331.1"/>
    </source>
</evidence>
<dbReference type="EMBL" id="BPLR01015474">
    <property type="protein sequence ID" value="GIY76331.1"/>
    <property type="molecule type" value="Genomic_DNA"/>
</dbReference>
<organism evidence="1 2">
    <name type="scientific">Caerostris extrusa</name>
    <name type="common">Bark spider</name>
    <name type="synonym">Caerostris bankana</name>
    <dbReference type="NCBI Taxonomy" id="172846"/>
    <lineage>
        <taxon>Eukaryota</taxon>
        <taxon>Metazoa</taxon>
        <taxon>Ecdysozoa</taxon>
        <taxon>Arthropoda</taxon>
        <taxon>Chelicerata</taxon>
        <taxon>Arachnida</taxon>
        <taxon>Araneae</taxon>
        <taxon>Araneomorphae</taxon>
        <taxon>Entelegynae</taxon>
        <taxon>Araneoidea</taxon>
        <taxon>Araneidae</taxon>
        <taxon>Caerostris</taxon>
    </lineage>
</organism>
<accession>A0AAV4W198</accession>
<comment type="caution">
    <text evidence="1">The sequence shown here is derived from an EMBL/GenBank/DDBJ whole genome shotgun (WGS) entry which is preliminary data.</text>
</comment>
<reference evidence="1 2" key="1">
    <citation type="submission" date="2021-06" db="EMBL/GenBank/DDBJ databases">
        <title>Caerostris extrusa draft genome.</title>
        <authorList>
            <person name="Kono N."/>
            <person name="Arakawa K."/>
        </authorList>
    </citation>
    <scope>NUCLEOTIDE SEQUENCE [LARGE SCALE GENOMIC DNA]</scope>
</reference>
<protein>
    <submittedName>
        <fullName evidence="1">Uncharacterized protein</fullName>
    </submittedName>
</protein>
<name>A0AAV4W198_CAEEX</name>
<gene>
    <name evidence="1" type="primary">AVEN_5455_1</name>
    <name evidence="1" type="ORF">CEXT_634981</name>
</gene>
<dbReference type="Proteomes" id="UP001054945">
    <property type="component" value="Unassembled WGS sequence"/>
</dbReference>
<dbReference type="AlphaFoldDB" id="A0AAV4W198"/>
<evidence type="ECO:0000313" key="2">
    <source>
        <dbReference type="Proteomes" id="UP001054945"/>
    </source>
</evidence>
<proteinExistence type="predicted"/>
<sequence>MVDPLICLKVIFLVLFGTSEDSKYQGFQYASKYIDPSTASEASEWEGASQGVLGTSTQIFCIILVVKYSRLRIIKDTGGLPYISERDIENWIAYRQTCIKPPPQPVLRRQKGRVQDFKQHSKQPFCATWDLGALSADSTSTFDPDSYKLSSYDEFAKVSDLITDTLDLSDDSLRFASDVATSAKVRKTSETCASYSNIGSWSESSASPKGA</sequence>